<protein>
    <submittedName>
        <fullName evidence="2">Tegument protein UL88</fullName>
    </submittedName>
</protein>
<dbReference type="RefSeq" id="YP_004936055.1">
    <property type="nucleotide sequence ID" value="NC_012783.2"/>
</dbReference>
<dbReference type="GeneID" id="25026492"/>
<evidence type="ECO:0000256" key="1">
    <source>
        <dbReference type="ARBA" id="ARBA00007827"/>
    </source>
</evidence>
<dbReference type="EMBL" id="FJ483968">
    <property type="protein sequence ID" value="AEV80443.1"/>
    <property type="molecule type" value="Genomic_DNA"/>
</dbReference>
<dbReference type="KEGG" id="vg:25026492"/>
<dbReference type="OrthoDB" id="6311at10239"/>
<evidence type="ECO:0000313" key="3">
    <source>
        <dbReference type="Proteomes" id="UP000116555"/>
    </source>
</evidence>
<name>G8XTF1_SCMVC</name>
<reference evidence="2 3" key="1">
    <citation type="submission" date="2011-12" db="EMBL/GenBank/DDBJ databases">
        <title>Comparative genomics of primate cytomegaloviruses.</title>
        <authorList>
            <person name="Davison A.J."/>
            <person name="Holton M."/>
            <person name="Dolan A."/>
            <person name="Dargan D.J."/>
            <person name="Gatherer D."/>
            <person name="Hayward G.S."/>
        </authorList>
    </citation>
    <scope>NUCLEOTIDE SEQUENCE [LARGE SCALE GENOMIC DNA]</scope>
    <source>
        <strain evidence="2">2715</strain>
    </source>
</reference>
<dbReference type="Pfam" id="PF04529">
    <property type="entry name" value="Herpes_U59"/>
    <property type="match status" value="1"/>
</dbReference>
<keyword evidence="3" id="KW-1185">Reference proteome</keyword>
<gene>
    <name evidence="2" type="primary">UL88</name>
</gene>
<organismHost>
    <name type="scientific">Macaca</name>
    <name type="common">macaques</name>
    <dbReference type="NCBI Taxonomy" id="9539"/>
</organismHost>
<dbReference type="InterPro" id="IPR007616">
    <property type="entry name" value="Herpes_U59/UL88"/>
</dbReference>
<proteinExistence type="inferred from homology"/>
<evidence type="ECO:0000313" key="2">
    <source>
        <dbReference type="EMBL" id="AEV80443.1"/>
    </source>
</evidence>
<sequence length="397" mass="45388">MSKNGGNDNAAVSDELPGPGWRDASLIMANGLVREHMFRNRDVADMVRRMIPSPPDCEEGCVFASELAFYTSGRFNRVCSIFSIYWQNHSALIYALTGITHCIKIVIECGQVGTDTTEQFYEKPGIYLIRPSDGTVTPKNVVWPGTSARWSDEVDIKSVQRRLSVSRAFISHFRNYTFWMEQRPSDELCACPSEVEDRLYPLLNFSRGDVQVFDQRVSSAYKRLLRNDFPRTGRRLLDHCVNLAASRQLLLLDIPRLENFFLTQVCLYELDEDEVGEELLGMLCGKVSDGDSKFLLHRKTMKLAACVAFLLNCLYKYQERLPDVNQRVDECDLLIIALRRYYRHHAGVQSRAVAAAKRFLQHYSDTFSPFESFGRLGVQIPLDANVTRKQLISILRT</sequence>
<organism evidence="2 3">
    <name type="scientific">Simian cytomegalovirus (strain Colburn)</name>
    <dbReference type="NCBI Taxonomy" id="50292"/>
    <lineage>
        <taxon>Viruses</taxon>
        <taxon>Duplodnaviria</taxon>
        <taxon>Heunggongvirae</taxon>
        <taxon>Peploviricota</taxon>
        <taxon>Herviviricetes</taxon>
        <taxon>Herpesvirales</taxon>
        <taxon>Orthoherpesviridae</taxon>
        <taxon>Betaherpesvirinae</taxon>
        <taxon>Cytomegalovirus</taxon>
        <taxon>Cytomegalovirus cercopithecinebeta5</taxon>
    </lineage>
</organism>
<dbReference type="Proteomes" id="UP000116555">
    <property type="component" value="Segment"/>
</dbReference>
<accession>G8XTF1</accession>
<comment type="similarity">
    <text evidence="1">Belongs to the herpesviridae U59/UL88 family.</text>
</comment>